<dbReference type="InterPro" id="IPR000119">
    <property type="entry name" value="Hist_DNA-bd"/>
</dbReference>
<dbReference type="Pfam" id="PF00216">
    <property type="entry name" value="Bac_DNA_binding"/>
    <property type="match status" value="1"/>
</dbReference>
<dbReference type="SMART" id="SM00411">
    <property type="entry name" value="BHL"/>
    <property type="match status" value="1"/>
</dbReference>
<protein>
    <submittedName>
        <fullName evidence="4">HU family DNA-binding protein</fullName>
    </submittedName>
</protein>
<dbReference type="Gene3D" id="4.10.520.10">
    <property type="entry name" value="IHF-like DNA-binding proteins"/>
    <property type="match status" value="1"/>
</dbReference>
<name>A0A7Y2EAA0_UNCEI</name>
<gene>
    <name evidence="4" type="ORF">HKN21_11790</name>
</gene>
<evidence type="ECO:0000313" key="4">
    <source>
        <dbReference type="EMBL" id="NNF07435.1"/>
    </source>
</evidence>
<dbReference type="InterPro" id="IPR010992">
    <property type="entry name" value="IHF-like_DNA-bd_dom_sf"/>
</dbReference>
<organism evidence="4 5">
    <name type="scientific">Eiseniibacteriota bacterium</name>
    <dbReference type="NCBI Taxonomy" id="2212470"/>
    <lineage>
        <taxon>Bacteria</taxon>
        <taxon>Candidatus Eiseniibacteriota</taxon>
    </lineage>
</organism>
<dbReference type="InterPro" id="IPR020816">
    <property type="entry name" value="Histone-like_DNA-bd_CS"/>
</dbReference>
<dbReference type="Proteomes" id="UP000547674">
    <property type="component" value="Unassembled WGS sequence"/>
</dbReference>
<dbReference type="GO" id="GO:0003677">
    <property type="term" value="F:DNA binding"/>
    <property type="evidence" value="ECO:0007669"/>
    <property type="project" value="UniProtKB-KW"/>
</dbReference>
<dbReference type="PRINTS" id="PR01727">
    <property type="entry name" value="DNABINDINGHU"/>
</dbReference>
<dbReference type="CDD" id="cd13831">
    <property type="entry name" value="HU"/>
    <property type="match status" value="1"/>
</dbReference>
<evidence type="ECO:0000256" key="2">
    <source>
        <dbReference type="ARBA" id="ARBA00023125"/>
    </source>
</evidence>
<reference evidence="4 5" key="1">
    <citation type="submission" date="2020-03" db="EMBL/GenBank/DDBJ databases">
        <title>Metabolic flexibility allows generalist bacteria to become dominant in a frequently disturbed ecosystem.</title>
        <authorList>
            <person name="Chen Y.-J."/>
            <person name="Leung P.M."/>
            <person name="Bay S.K."/>
            <person name="Hugenholtz P."/>
            <person name="Kessler A.J."/>
            <person name="Shelley G."/>
            <person name="Waite D.W."/>
            <person name="Cook P.L."/>
            <person name="Greening C."/>
        </authorList>
    </citation>
    <scope>NUCLEOTIDE SEQUENCE [LARGE SCALE GENOMIC DNA]</scope>
    <source>
        <strain evidence="4">SS_bin_28</strain>
    </source>
</reference>
<sequence>MNKAELIEVVAKKANLTKKDAGTAIDATLDAIKRGTKRGGVSIAGFGSFNVSSRKARLGRNPQTGETIKIKASKTVRFRPGKDYKESL</sequence>
<keyword evidence="2 4" id="KW-0238">DNA-binding</keyword>
<comment type="caution">
    <text evidence="4">The sequence shown here is derived from an EMBL/GenBank/DDBJ whole genome shotgun (WGS) entry which is preliminary data.</text>
</comment>
<dbReference type="SUPFAM" id="SSF47729">
    <property type="entry name" value="IHF-like DNA-binding proteins"/>
    <property type="match status" value="1"/>
</dbReference>
<evidence type="ECO:0000313" key="5">
    <source>
        <dbReference type="Proteomes" id="UP000547674"/>
    </source>
</evidence>
<accession>A0A7Y2EAA0</accession>
<evidence type="ECO:0000256" key="3">
    <source>
        <dbReference type="RuleBase" id="RU003939"/>
    </source>
</evidence>
<keyword evidence="1" id="KW-0226">DNA condensation</keyword>
<dbReference type="AlphaFoldDB" id="A0A7Y2EAA0"/>
<dbReference type="GO" id="GO:0030261">
    <property type="term" value="P:chromosome condensation"/>
    <property type="evidence" value="ECO:0007669"/>
    <property type="project" value="UniProtKB-KW"/>
</dbReference>
<dbReference type="GO" id="GO:0005829">
    <property type="term" value="C:cytosol"/>
    <property type="evidence" value="ECO:0007669"/>
    <property type="project" value="TreeGrafter"/>
</dbReference>
<dbReference type="PANTHER" id="PTHR33175">
    <property type="entry name" value="DNA-BINDING PROTEIN HU"/>
    <property type="match status" value="1"/>
</dbReference>
<dbReference type="EMBL" id="JABDJR010000477">
    <property type="protein sequence ID" value="NNF07435.1"/>
    <property type="molecule type" value="Genomic_DNA"/>
</dbReference>
<dbReference type="GO" id="GO:0030527">
    <property type="term" value="F:structural constituent of chromatin"/>
    <property type="evidence" value="ECO:0007669"/>
    <property type="project" value="InterPro"/>
</dbReference>
<evidence type="ECO:0000256" key="1">
    <source>
        <dbReference type="ARBA" id="ARBA00023067"/>
    </source>
</evidence>
<proteinExistence type="inferred from homology"/>
<comment type="similarity">
    <text evidence="3">Belongs to the bacterial histone-like protein family.</text>
</comment>
<dbReference type="PROSITE" id="PS00045">
    <property type="entry name" value="HISTONE_LIKE"/>
    <property type="match status" value="1"/>
</dbReference>
<dbReference type="PANTHER" id="PTHR33175:SF3">
    <property type="entry name" value="DNA-BINDING PROTEIN HU-BETA"/>
    <property type="match status" value="1"/>
</dbReference>